<protein>
    <submittedName>
        <fullName evidence="9">Glycosyltransferase</fullName>
        <ecNumber evidence="9">2.4.-.-</ecNumber>
    </submittedName>
</protein>
<evidence type="ECO:0000259" key="8">
    <source>
        <dbReference type="Pfam" id="PF05157"/>
    </source>
</evidence>
<feature type="transmembrane region" description="Helical" evidence="7">
    <location>
        <begin position="508"/>
        <end position="533"/>
    </location>
</feature>
<dbReference type="InterPro" id="IPR050321">
    <property type="entry name" value="Glycosyltr_2/OpgH_subfam"/>
</dbReference>
<evidence type="ECO:0000313" key="9">
    <source>
        <dbReference type="EMBL" id="MDA7425916.1"/>
    </source>
</evidence>
<dbReference type="InterPro" id="IPR007831">
    <property type="entry name" value="T2SS_GspE_N"/>
</dbReference>
<dbReference type="PANTHER" id="PTHR43867">
    <property type="entry name" value="CELLULOSE SYNTHASE CATALYTIC SUBUNIT A [UDP-FORMING]"/>
    <property type="match status" value="1"/>
</dbReference>
<dbReference type="EMBL" id="JAQIOY010000006">
    <property type="protein sequence ID" value="MDA7425916.1"/>
    <property type="molecule type" value="Genomic_DNA"/>
</dbReference>
<evidence type="ECO:0000256" key="6">
    <source>
        <dbReference type="ARBA" id="ARBA00023136"/>
    </source>
</evidence>
<evidence type="ECO:0000256" key="5">
    <source>
        <dbReference type="ARBA" id="ARBA00022989"/>
    </source>
</evidence>
<evidence type="ECO:0000256" key="7">
    <source>
        <dbReference type="SAM" id="Phobius"/>
    </source>
</evidence>
<feature type="transmembrane region" description="Helical" evidence="7">
    <location>
        <begin position="576"/>
        <end position="595"/>
    </location>
</feature>
<dbReference type="Proteomes" id="UP001210720">
    <property type="component" value="Unassembled WGS sequence"/>
</dbReference>
<dbReference type="GO" id="GO:0016757">
    <property type="term" value="F:glycosyltransferase activity"/>
    <property type="evidence" value="ECO:0007669"/>
    <property type="project" value="UniProtKB-KW"/>
</dbReference>
<evidence type="ECO:0000256" key="1">
    <source>
        <dbReference type="ARBA" id="ARBA00004141"/>
    </source>
</evidence>
<dbReference type="InterPro" id="IPR037257">
    <property type="entry name" value="T2SS_E_N_sf"/>
</dbReference>
<dbReference type="Gene3D" id="3.30.300.160">
    <property type="entry name" value="Type II secretion system, protein E, N-terminal domain"/>
    <property type="match status" value="1"/>
</dbReference>
<feature type="transmembrane region" description="Helical" evidence="7">
    <location>
        <begin position="545"/>
        <end position="569"/>
    </location>
</feature>
<dbReference type="RefSeq" id="WP_271433274.1">
    <property type="nucleotide sequence ID" value="NZ_JAQIOY010000006.1"/>
</dbReference>
<keyword evidence="5 7" id="KW-1133">Transmembrane helix</keyword>
<comment type="subcellular location">
    <subcellularLocation>
        <location evidence="1">Membrane</location>
        <topology evidence="1">Multi-pass membrane protein</topology>
    </subcellularLocation>
</comment>
<reference evidence="9 10" key="1">
    <citation type="submission" date="2023-01" db="EMBL/GenBank/DDBJ databases">
        <title>Thalassococcus onchidii sp. nov., isolated from a marine invertebrate from the South China Sea.</title>
        <authorList>
            <person name="Xu S."/>
            <person name="Liu Z."/>
            <person name="Xu Y."/>
        </authorList>
    </citation>
    <scope>NUCLEOTIDE SEQUENCE [LARGE SCALE GENOMIC DNA]</scope>
    <source>
        <strain evidence="9 10">KCTC 32084</strain>
    </source>
</reference>
<proteinExistence type="predicted"/>
<dbReference type="Pfam" id="PF05157">
    <property type="entry name" value="MshEN"/>
    <property type="match status" value="1"/>
</dbReference>
<comment type="caution">
    <text evidence="9">The sequence shown here is derived from an EMBL/GenBank/DDBJ whole genome shotgun (WGS) entry which is preliminary data.</text>
</comment>
<evidence type="ECO:0000256" key="2">
    <source>
        <dbReference type="ARBA" id="ARBA00022676"/>
    </source>
</evidence>
<dbReference type="PANTHER" id="PTHR43867:SF2">
    <property type="entry name" value="CELLULOSE SYNTHASE CATALYTIC SUBUNIT A [UDP-FORMING]"/>
    <property type="match status" value="1"/>
</dbReference>
<dbReference type="InterPro" id="IPR029044">
    <property type="entry name" value="Nucleotide-diphossugar_trans"/>
</dbReference>
<dbReference type="Pfam" id="PF13641">
    <property type="entry name" value="Glyco_tranf_2_3"/>
    <property type="match status" value="1"/>
</dbReference>
<name>A0ABT4XVC1_9RHOB</name>
<keyword evidence="4 7" id="KW-0812">Transmembrane</keyword>
<dbReference type="Gene3D" id="3.90.550.10">
    <property type="entry name" value="Spore Coat Polysaccharide Biosynthesis Protein SpsA, Chain A"/>
    <property type="match status" value="1"/>
</dbReference>
<keyword evidence="3 9" id="KW-0808">Transferase</keyword>
<feature type="transmembrane region" description="Helical" evidence="7">
    <location>
        <begin position="189"/>
        <end position="207"/>
    </location>
</feature>
<dbReference type="SUPFAM" id="SSF160246">
    <property type="entry name" value="EspE N-terminal domain-like"/>
    <property type="match status" value="1"/>
</dbReference>
<keyword evidence="2 9" id="KW-0328">Glycosyltransferase</keyword>
<evidence type="ECO:0000256" key="4">
    <source>
        <dbReference type="ARBA" id="ARBA00022692"/>
    </source>
</evidence>
<keyword evidence="10" id="KW-1185">Reference proteome</keyword>
<accession>A0ABT4XVC1</accession>
<evidence type="ECO:0000313" key="10">
    <source>
        <dbReference type="Proteomes" id="UP001210720"/>
    </source>
</evidence>
<feature type="domain" description="Type II secretion system protein GspE N-terminal" evidence="8">
    <location>
        <begin position="85"/>
        <end position="160"/>
    </location>
</feature>
<gene>
    <name evidence="9" type="ORF">PFY00_14375</name>
</gene>
<keyword evidence="6 7" id="KW-0472">Membrane</keyword>
<organism evidence="9 10">
    <name type="scientific">Thalassococcus lentus</name>
    <dbReference type="NCBI Taxonomy" id="1210524"/>
    <lineage>
        <taxon>Bacteria</taxon>
        <taxon>Pseudomonadati</taxon>
        <taxon>Pseudomonadota</taxon>
        <taxon>Alphaproteobacteria</taxon>
        <taxon>Rhodobacterales</taxon>
        <taxon>Roseobacteraceae</taxon>
        <taxon>Thalassococcus</taxon>
    </lineage>
</organism>
<sequence length="632" mass="69577">MSKQRLRLAENRLAQQGAGRGKPVSQILLDHGTVAPRVMLGALAESARIKQPVANVIAAEGIAQRHDILAAQAERHGAMPVLCKERPPDPAVQALLPASFCLKHAVLPWMRIGDTLVLATARPDDFDDVMEQAPDTLGPVMMAVTLEEDIHAAISQSHGAALARAAETWRPPSDSCRDINQSTTRTKSLGVGALLLVFALLWLYPAVLFAAALGLALISLVAAQGLKVVAFLASRKQAPLSGPPALPEHPPTVSVLVPLFRESEIASTLVQRLSRLDYPRSLLDVVLVLEAGDAQTKEVIAKTALPPWFRVIEVPDGPIMTKPRALNYALHFTKGDIIGVYDAEDAPAPDQIGRVVDHFSRAPPDVACLQGILDFYNPMANWLSRCFAIEYASWFRVVLPGLSRLGLAVPLGGTTLFFRRQALVDLHGWDAHNVTEDADLGILLARRGYRTELIASVTREEANNRFWPWIKQRSRWLKGYAITWWVHSRRPLALWRDLGPKKFLGMQVLFVTTIVQFTLAPLLWSFWLVLFGLPHPLDAYLGPTSIAVLTALFLGAEAVAILIGIAAVSRSPHERLIPWVPTLFAYFPLGTFAIYKGLFEMLTNRAFYWDKTTHGTSQPDSPDIHPNSGRPW</sequence>
<dbReference type="EC" id="2.4.-.-" evidence="9"/>
<evidence type="ECO:0000256" key="3">
    <source>
        <dbReference type="ARBA" id="ARBA00022679"/>
    </source>
</evidence>
<dbReference type="SUPFAM" id="SSF53448">
    <property type="entry name" value="Nucleotide-diphospho-sugar transferases"/>
    <property type="match status" value="1"/>
</dbReference>